<reference evidence="2 3" key="1">
    <citation type="journal article" date="2018" name="Sci. Rep.">
        <title>Raphidocelis subcapitata (=Pseudokirchneriella subcapitata) provides an insight into genome evolution and environmental adaptations in the Sphaeropleales.</title>
        <authorList>
            <person name="Suzuki S."/>
            <person name="Yamaguchi H."/>
            <person name="Nakajima N."/>
            <person name="Kawachi M."/>
        </authorList>
    </citation>
    <scope>NUCLEOTIDE SEQUENCE [LARGE SCALE GENOMIC DNA]</scope>
    <source>
        <strain evidence="2 3">NIES-35</strain>
    </source>
</reference>
<sequence>MHPAFDSLLDRWRRRERGEGTGSPRGARHSGGAKGWGAGGAGALAAPDAPQEALIPWSQVEQMLQMSRNALAAKQKASEHLQQETERLHDQRSIESEHWSKLVARAEIDSGALLEQLESVMTSKRAVVLERAELARAVELLRAERALVCHQLRVDPANANLCRAVEVALADARRSGPLEARLRVLSRQRRALRADLEAARHAHARGDAAWRAREAAMRRALAAAGAAAPPDLPAAPAPAPAVSSLAAGEQAAGGADAAAGAAAAAGERRMRRALSLDSGLDEAQRGALERAAAAVCGDEEDAWGPWPPLPGEADPWGRCLSISSGGGGGPGTARCASAGGGSGGGSDRGSRGGGGRASARSPVPGF</sequence>
<comment type="caution">
    <text evidence="2">The sequence shown here is derived from an EMBL/GenBank/DDBJ whole genome shotgun (WGS) entry which is preliminary data.</text>
</comment>
<dbReference type="Proteomes" id="UP000247498">
    <property type="component" value="Unassembled WGS sequence"/>
</dbReference>
<evidence type="ECO:0000313" key="2">
    <source>
        <dbReference type="EMBL" id="GBF91052.1"/>
    </source>
</evidence>
<dbReference type="OrthoDB" id="10489340at2759"/>
<dbReference type="AlphaFoldDB" id="A0A2V0NWJ6"/>
<dbReference type="InParanoid" id="A0A2V0NWJ6"/>
<evidence type="ECO:0000256" key="1">
    <source>
        <dbReference type="SAM" id="MobiDB-lite"/>
    </source>
</evidence>
<dbReference type="STRING" id="307507.A0A2V0NWJ6"/>
<gene>
    <name evidence="2" type="ORF">Rsub_03908</name>
</gene>
<name>A0A2V0NWJ6_9CHLO</name>
<proteinExistence type="predicted"/>
<feature type="compositionally biased region" description="Low complexity" evidence="1">
    <location>
        <begin position="357"/>
        <end position="366"/>
    </location>
</feature>
<protein>
    <submittedName>
        <fullName evidence="2">Uncharacterized protein</fullName>
    </submittedName>
</protein>
<organism evidence="2 3">
    <name type="scientific">Raphidocelis subcapitata</name>
    <dbReference type="NCBI Taxonomy" id="307507"/>
    <lineage>
        <taxon>Eukaryota</taxon>
        <taxon>Viridiplantae</taxon>
        <taxon>Chlorophyta</taxon>
        <taxon>core chlorophytes</taxon>
        <taxon>Chlorophyceae</taxon>
        <taxon>CS clade</taxon>
        <taxon>Sphaeropleales</taxon>
        <taxon>Selenastraceae</taxon>
        <taxon>Raphidocelis</taxon>
    </lineage>
</organism>
<feature type="region of interest" description="Disordered" evidence="1">
    <location>
        <begin position="1"/>
        <end position="45"/>
    </location>
</feature>
<keyword evidence="3" id="KW-1185">Reference proteome</keyword>
<dbReference type="EMBL" id="BDRX01000021">
    <property type="protein sequence ID" value="GBF91052.1"/>
    <property type="molecule type" value="Genomic_DNA"/>
</dbReference>
<feature type="compositionally biased region" description="Gly residues" evidence="1">
    <location>
        <begin position="32"/>
        <end position="42"/>
    </location>
</feature>
<evidence type="ECO:0000313" key="3">
    <source>
        <dbReference type="Proteomes" id="UP000247498"/>
    </source>
</evidence>
<accession>A0A2V0NWJ6</accession>
<feature type="region of interest" description="Disordered" evidence="1">
    <location>
        <begin position="299"/>
        <end position="366"/>
    </location>
</feature>
<feature type="compositionally biased region" description="Basic and acidic residues" evidence="1">
    <location>
        <begin position="8"/>
        <end position="19"/>
    </location>
</feature>
<feature type="compositionally biased region" description="Gly residues" evidence="1">
    <location>
        <begin position="338"/>
        <end position="356"/>
    </location>
</feature>